<dbReference type="AlphaFoldDB" id="A0A1M4SVU5"/>
<keyword evidence="3" id="KW-0012">Acyltransferase</keyword>
<proteinExistence type="inferred from homology"/>
<evidence type="ECO:0000256" key="1">
    <source>
        <dbReference type="ARBA" id="ARBA00005656"/>
    </source>
</evidence>
<comment type="similarity">
    <text evidence="1">Belongs to the phosphate acetyltransferase and butyryltransferase family.</text>
</comment>
<evidence type="ECO:0000259" key="4">
    <source>
        <dbReference type="Pfam" id="PF01515"/>
    </source>
</evidence>
<evidence type="ECO:0000313" key="6">
    <source>
        <dbReference type="Proteomes" id="UP000184245"/>
    </source>
</evidence>
<dbReference type="InterPro" id="IPR002505">
    <property type="entry name" value="PTA_PTB"/>
</dbReference>
<keyword evidence="2 5" id="KW-0808">Transferase</keyword>
<dbReference type="SUPFAM" id="SSF53659">
    <property type="entry name" value="Isocitrate/Isopropylmalate dehydrogenase-like"/>
    <property type="match status" value="1"/>
</dbReference>
<feature type="domain" description="Phosphate acetyl/butaryl transferase" evidence="4">
    <location>
        <begin position="81"/>
        <end position="291"/>
    </location>
</feature>
<dbReference type="PANTHER" id="PTHR43356">
    <property type="entry name" value="PHOSPHATE ACETYLTRANSFERASE"/>
    <property type="match status" value="1"/>
</dbReference>
<dbReference type="InterPro" id="IPR012147">
    <property type="entry name" value="P_Ac_Bu_trans"/>
</dbReference>
<dbReference type="EMBL" id="FQVI01000001">
    <property type="protein sequence ID" value="SHE36305.1"/>
    <property type="molecule type" value="Genomic_DNA"/>
</dbReference>
<dbReference type="NCBIfam" id="NF006045">
    <property type="entry name" value="PRK08190.1"/>
    <property type="match status" value="1"/>
</dbReference>
<dbReference type="PANTHER" id="PTHR43356:SF2">
    <property type="entry name" value="PHOSPHATE ACETYLTRANSFERASE"/>
    <property type="match status" value="1"/>
</dbReference>
<gene>
    <name evidence="5" type="ORF">SAMN02745158_00289</name>
</gene>
<dbReference type="PIRSF" id="PIRSF000428">
    <property type="entry name" value="P_Ac_trans"/>
    <property type="match status" value="1"/>
</dbReference>
<evidence type="ECO:0000256" key="2">
    <source>
        <dbReference type="ARBA" id="ARBA00022679"/>
    </source>
</evidence>
<reference evidence="5 6" key="1">
    <citation type="submission" date="2016-11" db="EMBL/GenBank/DDBJ databases">
        <authorList>
            <person name="Jaros S."/>
            <person name="Januszkiewicz K."/>
            <person name="Wedrychowicz H."/>
        </authorList>
    </citation>
    <scope>NUCLEOTIDE SEQUENCE [LARGE SCALE GENOMIC DNA]</scope>
    <source>
        <strain evidence="5 6">DSM 17459</strain>
    </source>
</reference>
<evidence type="ECO:0000256" key="3">
    <source>
        <dbReference type="ARBA" id="ARBA00023315"/>
    </source>
</evidence>
<dbReference type="Pfam" id="PF01515">
    <property type="entry name" value="PTA_PTB"/>
    <property type="match status" value="1"/>
</dbReference>
<dbReference type="InterPro" id="IPR050500">
    <property type="entry name" value="Phos_Acetyltrans/Butyryltrans"/>
</dbReference>
<dbReference type="GO" id="GO:0016746">
    <property type="term" value="F:acyltransferase activity"/>
    <property type="evidence" value="ECO:0007669"/>
    <property type="project" value="UniProtKB-KW"/>
</dbReference>
<name>A0A1M4SVU5_9CLOT</name>
<sequence length="299" mass="31735">MRIDRFLERTSDDGKKTMVVSAADDQEVMTCIGEVLKRGLCNCILVGNKDNIFSIAHEIGMDISDCEIVHAADEVESAGKSVSLVREGKANVLMKGGILTKTLMHAILDKEKGIRGGGILNSVCAIDCPKLDRIVYLSDPGVVTYPTFQQKVDIINNTVSFVRKLGVDIPKVAVVCAVEIINPNMPSTLEAAALALMGQRGQLKNCIVDGPLGLDNALFPEAVKHKKVSSPVDVCGKADIVIMPNAECGNGIMKAVRFMTDSATAGVLLGAKVPVVMTSRADSAENKLRSVGLALAASE</sequence>
<dbReference type="RefSeq" id="WP_072848454.1">
    <property type="nucleotide sequence ID" value="NZ_FQVI01000001.1"/>
</dbReference>
<dbReference type="Gene3D" id="3.40.718.10">
    <property type="entry name" value="Isopropylmalate Dehydrogenase"/>
    <property type="match status" value="1"/>
</dbReference>
<organism evidence="5 6">
    <name type="scientific">Lactonifactor longoviformis DSM 17459</name>
    <dbReference type="NCBI Taxonomy" id="1122155"/>
    <lineage>
        <taxon>Bacteria</taxon>
        <taxon>Bacillati</taxon>
        <taxon>Bacillota</taxon>
        <taxon>Clostridia</taxon>
        <taxon>Eubacteriales</taxon>
        <taxon>Clostridiaceae</taxon>
        <taxon>Lactonifactor</taxon>
    </lineage>
</organism>
<dbReference type="STRING" id="1122155.SAMN02745158_00289"/>
<keyword evidence="6" id="KW-1185">Reference proteome</keyword>
<evidence type="ECO:0000313" key="5">
    <source>
        <dbReference type="EMBL" id="SHE36305.1"/>
    </source>
</evidence>
<dbReference type="Proteomes" id="UP000184245">
    <property type="component" value="Unassembled WGS sequence"/>
</dbReference>
<dbReference type="OrthoDB" id="9774179at2"/>
<accession>A0A1M4SVU5</accession>
<protein>
    <submittedName>
        <fullName evidence="5">Phosphate butyryltransferase</fullName>
    </submittedName>
</protein>